<keyword evidence="3" id="KW-0805">Transcription regulation</keyword>
<dbReference type="FunFam" id="1.25.40.180:FF:000012">
    <property type="entry name" value="Ccr4-Not transcription complex subunit"/>
    <property type="match status" value="1"/>
</dbReference>
<evidence type="ECO:0000256" key="5">
    <source>
        <dbReference type="ARBA" id="ARBA00023242"/>
    </source>
</evidence>
<name>A0A507FME1_9FUNG</name>
<feature type="domain" description="CCR4-NOT transcription complex subunit 1" evidence="9">
    <location>
        <begin position="938"/>
        <end position="1082"/>
    </location>
</feature>
<dbReference type="STRING" id="246404.A0A507FME1"/>
<dbReference type="Pfam" id="PF04054">
    <property type="entry name" value="Not1"/>
    <property type="match status" value="1"/>
</dbReference>
<comment type="subcellular location">
    <subcellularLocation>
        <location evidence="1">Nucleus</location>
    </subcellularLocation>
</comment>
<dbReference type="Gene3D" id="1.25.40.180">
    <property type="match status" value="1"/>
</dbReference>
<comment type="function">
    <text evidence="6">Acts as a component of the CCR4-NOT core complex, which in the nucleus seems to be a general transcription factor, and in the cytoplasm the major mRNA deadenylase involved in mRNA turnover. The NOT protein subcomplex negatively regulates the basal and activated transcription of many genes. Preferentially affects TC-type TATA element-dependent transcription. Could directly or indirectly inhibit component(s) of the general transcription machinery.</text>
</comment>
<evidence type="ECO:0000313" key="15">
    <source>
        <dbReference type="Proteomes" id="UP000320333"/>
    </source>
</evidence>
<dbReference type="Pfam" id="PF16417">
    <property type="entry name" value="CNOT1_TTP_bind"/>
    <property type="match status" value="1"/>
</dbReference>
<dbReference type="Gene3D" id="1.25.40.840">
    <property type="entry name" value="CCR4-NOT transcription complex subunit 1 TTP binding domain"/>
    <property type="match status" value="1"/>
</dbReference>
<dbReference type="PANTHER" id="PTHR13162">
    <property type="entry name" value="CCR4-NOT TRANSCRIPTION COMPLEX"/>
    <property type="match status" value="1"/>
</dbReference>
<dbReference type="GO" id="GO:0030015">
    <property type="term" value="C:CCR4-NOT core complex"/>
    <property type="evidence" value="ECO:0007669"/>
    <property type="project" value="InterPro"/>
</dbReference>
<accession>A0A507FME1</accession>
<evidence type="ECO:0000256" key="4">
    <source>
        <dbReference type="ARBA" id="ARBA00023163"/>
    </source>
</evidence>
<dbReference type="InterPro" id="IPR032191">
    <property type="entry name" value="CNOT1_CAF1_bind"/>
</dbReference>
<dbReference type="PANTHER" id="PTHR13162:SF8">
    <property type="entry name" value="CCR4-NOT TRANSCRIPTION COMPLEX SUBUNIT 1"/>
    <property type="match status" value="1"/>
</dbReference>
<dbReference type="Gene3D" id="1.25.40.800">
    <property type="match status" value="1"/>
</dbReference>
<dbReference type="CDD" id="cd20710">
    <property type="entry name" value="NOT1_connector"/>
    <property type="match status" value="1"/>
</dbReference>
<comment type="caution">
    <text evidence="14">The sequence shown here is derived from an EMBL/GenBank/DDBJ whole genome shotgun (WGS) entry which is preliminary data.</text>
</comment>
<keyword evidence="4" id="KW-0804">Transcription</keyword>
<dbReference type="InterPro" id="IPR040398">
    <property type="entry name" value="Not1"/>
</dbReference>
<evidence type="ECO:0000256" key="7">
    <source>
        <dbReference type="ARBA" id="ARBA00074459"/>
    </source>
</evidence>
<evidence type="ECO:0000256" key="3">
    <source>
        <dbReference type="ARBA" id="ARBA00023015"/>
    </source>
</evidence>
<dbReference type="GO" id="GO:0060090">
    <property type="term" value="F:molecular adaptor activity"/>
    <property type="evidence" value="ECO:0007669"/>
    <property type="project" value="TreeGrafter"/>
</dbReference>
<evidence type="ECO:0000259" key="9">
    <source>
        <dbReference type="Pfam" id="PF12842"/>
    </source>
</evidence>
<feature type="domain" description="CCR4-NOT transcription complex subunit 1-like NOT1 connector" evidence="13">
    <location>
        <begin position="1177"/>
        <end position="1344"/>
    </location>
</feature>
<organism evidence="14 15">
    <name type="scientific">Chytriomyces confervae</name>
    <dbReference type="NCBI Taxonomy" id="246404"/>
    <lineage>
        <taxon>Eukaryota</taxon>
        <taxon>Fungi</taxon>
        <taxon>Fungi incertae sedis</taxon>
        <taxon>Chytridiomycota</taxon>
        <taxon>Chytridiomycota incertae sedis</taxon>
        <taxon>Chytridiomycetes</taxon>
        <taxon>Chytridiales</taxon>
        <taxon>Chytriomycetaceae</taxon>
        <taxon>Chytriomyces</taxon>
    </lineage>
</organism>
<keyword evidence="5" id="KW-0539">Nucleus</keyword>
<evidence type="ECO:0000256" key="2">
    <source>
        <dbReference type="ARBA" id="ARBA00022491"/>
    </source>
</evidence>
<sequence>MQVATLVRELGPAFTASTAAVRVTLDAIVGSNAVSEALVSRLVGAMARTGGGALDGQVAQTVTTLLKDKPMVDWTLVAAARVWDCDVFVTAVLEKNPAIDWLSVLRMLDHKDFLIVDTVGLSVIINVFKAAIKDIFKFPIAVFFGQWQNPKSQLSFLKHAIFSAPELFSFSIQLGTSRRVLSEALLMGKQVPQAVMNLPWNNLDLLETLATISESGGLDVMEDVRGIFDVASQQAPEILLIGLAQIPSPWTTLHKEVASSLVVIFLANSSNQSAGFVTSILWQVSPNLLVAGFAHVYTKDPSQLSRIFDIIQELKALSQILDSKHLFFVLDLAVLAFRQGFISLDKWLSDRLQIDRSSGQNLFVKASLEYIGEKVAAAANLGSSAGMSANLLPVEVVALFLKGLKSSLTTPELTAFFKELVTVSVKVYPQLLTISDDASGIQQIAEPSNAGGLAATEAESQALNYYGKVLKGEIAISQIIELLRRFRDSTNPREQELFAAFSKVHLDEYKFFPQYNDRQLQITSTLFGSLIQDVYVDAKNLANSLRCVLEALRQPLGSRYYRFGILSLAQCQSRLGEWPHYCSLLLQIPHLVQGNPEIVNFITPLATAQDVGASASAAASDVGGLNSAATTTAAVPATESNGSGETKQEDKPVFTALRLDASTEGEGNQEQFEEPTEATKDKILFNINNVTFDNLDSKADEMKEVLKDVHFRWFSQYLVVKRASSESNFHELYLALLDRLQYPTLMRNILHETFSNIKVLLNSDKTVTSSTERSLLKNLGTWLGALTLAKNRPIKHKNLAFKELLLEGFESDRLIVVIPFVCKVLEQCNASKVFKPPNPWLMAIMKLLSELYHFAELKLNLKFEVEVLCKKIQLDINTIEPSIILRNRPSKMAAQKKIPGADPGTLAAANLTQPGEDSLYPISVYIQLPNLPIFNLQPSMKRIVHIAIDRAIREVIVSPVVERSVAIAGIATRELIIKDFALEPNEDKMRKAAHLMAQNLAGSLAIVSSRDPLRVGMITQLQNLLRQNGITEQSVSEQVVFTIVADNLDLACSVMERAAAEKSIAEIDEELGPAYLNRRKHRERSSQLYYDVSVYAASRYPSSLPEPLRLKPNGLTASQFRVYEDFSRMTRVAPEATVADVPDRELKSRDNSLLQMEDVVPQIVTQAMEKMEVAISELEKIIEDCTSNSISQLPAQHEIKASLRVMSQFMISFNREDLLLVTGQRIVSQMYKAESLLARECYVVLLERVFEFSKKAAKEILSWFLYSSDERRLSVPIFTILIRANLMPLVELDAQLARLIDFGKSGIVEFVVTLIRAVLLEDAPYAPSDAFYHSTTMLTEIAGDDESVVALLADVKSRFSISSLKGKDGRDLESEDLRESLGIIFSEWVKIYHHPASSEKTHKDFVVQLQDLGVLQEEDVSSMFFRVCTELSVDLYIQAKLSPNLSPYTPFQAVDAFSRLIVLLVRYCVEPVGANGNSAKLDLTTKILYIIVLVLVHSHEQRRSQFNQRPFFRLFSSLLNDLSLFEDQLQSVYYQILYKISNTLHTLQPSFLPGFTLSWLQLISHKCFMPKLLSAESQKGWPFFQRLLVDLFKFLGPFLRQSEMADAIRLLYKATLRILLVLLHDFPEFLCDYHFSFVEVIPHSCIQLRNLILSAFPRNMRLPDPFTPNLKVDLLPEINQAPHLMSDYTSALVSIGLKTELDVYLKSRNPPSFLAGLRNRLLVASPQPDDLSKYNQSAINSLVLYVGVQAIAQAQAKGTQPLATPLTPSAPMDIFQQLMADLDSEGRYLLLSGIANQLRYPNSHTHYFSCVLLHFFGETTEEIMKELVTRSFLSFYAVASVHFLNRMSTLPGF</sequence>
<reference evidence="14 15" key="1">
    <citation type="journal article" date="2019" name="Sci. Rep.">
        <title>Comparative genomics of chytrid fungi reveal insights into the obligate biotrophic and pathogenic lifestyle of Synchytrium endobioticum.</title>
        <authorList>
            <person name="van de Vossenberg B.T.L.H."/>
            <person name="Warris S."/>
            <person name="Nguyen H.D.T."/>
            <person name="van Gent-Pelzer M.P.E."/>
            <person name="Joly D.L."/>
            <person name="van de Geest H.C."/>
            <person name="Bonants P.J.M."/>
            <person name="Smith D.S."/>
            <person name="Levesque C.A."/>
            <person name="van der Lee T.A.J."/>
        </authorList>
    </citation>
    <scope>NUCLEOTIDE SEQUENCE [LARGE SCALE GENOMIC DNA]</scope>
    <source>
        <strain evidence="14 15">CBS 675.73</strain>
    </source>
</reference>
<dbReference type="InterPro" id="IPR032193">
    <property type="entry name" value="CNOT1_TTP_bind"/>
</dbReference>
<evidence type="ECO:0000256" key="1">
    <source>
        <dbReference type="ARBA" id="ARBA00004123"/>
    </source>
</evidence>
<keyword evidence="2" id="KW-0678">Repressor</keyword>
<evidence type="ECO:0000259" key="8">
    <source>
        <dbReference type="Pfam" id="PF04054"/>
    </source>
</evidence>
<dbReference type="InterPro" id="IPR024557">
    <property type="entry name" value="CNOT1_dom_4"/>
</dbReference>
<dbReference type="Pfam" id="PF16418">
    <property type="entry name" value="CNOT1_HEAT"/>
    <property type="match status" value="1"/>
</dbReference>
<dbReference type="Pfam" id="PF12842">
    <property type="entry name" value="DUF3819"/>
    <property type="match status" value="1"/>
</dbReference>
<dbReference type="Pfam" id="PF16415">
    <property type="entry name" value="CNOT1_CAF1_bind"/>
    <property type="match status" value="1"/>
</dbReference>
<protein>
    <recommendedName>
        <fullName evidence="7">General negative regulator of transcription subunit 1</fullName>
    </recommendedName>
</protein>
<dbReference type="Proteomes" id="UP000320333">
    <property type="component" value="Unassembled WGS sequence"/>
</dbReference>
<dbReference type="Pfam" id="PF25097">
    <property type="entry name" value="ARM_Cnot1"/>
    <property type="match status" value="1"/>
</dbReference>
<dbReference type="OrthoDB" id="1933107at2759"/>
<evidence type="ECO:0000259" key="10">
    <source>
        <dbReference type="Pfam" id="PF16415"/>
    </source>
</evidence>
<feature type="domain" description="CCR4-NOT transcription complex subunit 1 HEAT repeat" evidence="12">
    <location>
        <begin position="256"/>
        <end position="404"/>
    </location>
</feature>
<dbReference type="InterPro" id="IPR007196">
    <property type="entry name" value="CCR4-Not_Not1_C"/>
</dbReference>
<keyword evidence="15" id="KW-1185">Reference proteome</keyword>
<gene>
    <name evidence="14" type="ORF">CcCBS67573_g02152</name>
</gene>
<dbReference type="InterPro" id="IPR032194">
    <property type="entry name" value="CNOT1_HEAT"/>
</dbReference>
<dbReference type="GO" id="GO:0000932">
    <property type="term" value="C:P-body"/>
    <property type="evidence" value="ECO:0007669"/>
    <property type="project" value="TreeGrafter"/>
</dbReference>
<dbReference type="Gene3D" id="1.25.40.790">
    <property type="match status" value="1"/>
</dbReference>
<dbReference type="InterPro" id="IPR038535">
    <property type="entry name" value="CNOT1_TTP_bind_sf"/>
</dbReference>
<proteinExistence type="predicted"/>
<dbReference type="GO" id="GO:0005634">
    <property type="term" value="C:nucleus"/>
    <property type="evidence" value="ECO:0007669"/>
    <property type="project" value="UniProtKB-SubCell"/>
</dbReference>
<feature type="domain" description="CCR4-NOT transcription complex subunit 1 CAF1-binding" evidence="10">
    <location>
        <begin position="672"/>
        <end position="892"/>
    </location>
</feature>
<evidence type="ECO:0000256" key="6">
    <source>
        <dbReference type="ARBA" id="ARBA00059181"/>
    </source>
</evidence>
<evidence type="ECO:0000313" key="14">
    <source>
        <dbReference type="EMBL" id="TPX76598.1"/>
    </source>
</evidence>
<dbReference type="GO" id="GO:0017148">
    <property type="term" value="P:negative regulation of translation"/>
    <property type="evidence" value="ECO:0007669"/>
    <property type="project" value="InterPro"/>
</dbReference>
<evidence type="ECO:0000259" key="11">
    <source>
        <dbReference type="Pfam" id="PF16417"/>
    </source>
</evidence>
<feature type="domain" description="CCR4-Not complex component Not1 C-terminal" evidence="8">
    <location>
        <begin position="1523"/>
        <end position="1833"/>
    </location>
</feature>
<evidence type="ECO:0000259" key="13">
    <source>
        <dbReference type="Pfam" id="PF25097"/>
    </source>
</evidence>
<dbReference type="GO" id="GO:0000289">
    <property type="term" value="P:nuclear-transcribed mRNA poly(A) tail shortening"/>
    <property type="evidence" value="ECO:0007669"/>
    <property type="project" value="UniProtKB-ARBA"/>
</dbReference>
<dbReference type="EMBL" id="QEAP01000042">
    <property type="protein sequence ID" value="TPX76598.1"/>
    <property type="molecule type" value="Genomic_DNA"/>
</dbReference>
<feature type="domain" description="CCR4-NOT transcription complex subunit 1 TTP binding" evidence="11">
    <location>
        <begin position="454"/>
        <end position="606"/>
    </location>
</feature>
<evidence type="ECO:0000259" key="12">
    <source>
        <dbReference type="Pfam" id="PF16418"/>
    </source>
</evidence>
<dbReference type="InterPro" id="IPR055454">
    <property type="entry name" value="CNOT1-like_NOT1_connector"/>
</dbReference>